<dbReference type="KEGG" id="xdi:EZH22_00410"/>
<dbReference type="Proteomes" id="UP000596427">
    <property type="component" value="Chromosome"/>
</dbReference>
<evidence type="ECO:0000256" key="2">
    <source>
        <dbReference type="ARBA" id="ARBA00022679"/>
    </source>
</evidence>
<dbReference type="GO" id="GO:0008410">
    <property type="term" value="F:CoA-transferase activity"/>
    <property type="evidence" value="ECO:0007669"/>
    <property type="project" value="InterPro"/>
</dbReference>
<organism evidence="3 4">
    <name type="scientific">Xanthobacter dioxanivorans</name>
    <dbReference type="NCBI Taxonomy" id="2528964"/>
    <lineage>
        <taxon>Bacteria</taxon>
        <taxon>Pseudomonadati</taxon>
        <taxon>Pseudomonadota</taxon>
        <taxon>Alphaproteobacteria</taxon>
        <taxon>Hyphomicrobiales</taxon>
        <taxon>Xanthobacteraceae</taxon>
        <taxon>Xanthobacter</taxon>
    </lineage>
</organism>
<dbReference type="InterPro" id="IPR037171">
    <property type="entry name" value="NagB/RpiA_transferase-like"/>
</dbReference>
<comment type="similarity">
    <text evidence="1">Belongs to the 3-oxoacid CoA-transferase subunit A family.</text>
</comment>
<dbReference type="PROSITE" id="PS01273">
    <property type="entry name" value="COA_TRANSF_1"/>
    <property type="match status" value="1"/>
</dbReference>
<evidence type="ECO:0000256" key="1">
    <source>
        <dbReference type="ARBA" id="ARBA00005612"/>
    </source>
</evidence>
<evidence type="ECO:0000313" key="3">
    <source>
        <dbReference type="EMBL" id="QRG06961.1"/>
    </source>
</evidence>
<name>A0A974PPB0_9HYPH</name>
<dbReference type="Pfam" id="PF01144">
    <property type="entry name" value="CoA_trans"/>
    <property type="match status" value="1"/>
</dbReference>
<gene>
    <name evidence="3" type="ORF">EZH22_00410</name>
</gene>
<dbReference type="SUPFAM" id="SSF100950">
    <property type="entry name" value="NagB/RpiA/CoA transferase-like"/>
    <property type="match status" value="1"/>
</dbReference>
<protein>
    <submittedName>
        <fullName evidence="3">3-oxoacid CoA-transferase subunit A</fullName>
    </submittedName>
</protein>
<dbReference type="InterPro" id="IPR012792">
    <property type="entry name" value="3-oxoacid_CoA-transf_A"/>
</dbReference>
<dbReference type="Gene3D" id="3.40.1080.10">
    <property type="entry name" value="Glutaconate Coenzyme A-transferase"/>
    <property type="match status" value="1"/>
</dbReference>
<dbReference type="PANTHER" id="PTHR13707:SF60">
    <property type="entry name" value="ACETATE COA-TRANSFERASE SUBUNIT ALPHA"/>
    <property type="match status" value="1"/>
</dbReference>
<dbReference type="EMBL" id="CP063362">
    <property type="protein sequence ID" value="QRG06961.1"/>
    <property type="molecule type" value="Genomic_DNA"/>
</dbReference>
<dbReference type="RefSeq" id="WP_231711238.1">
    <property type="nucleotide sequence ID" value="NZ_CP063362.1"/>
</dbReference>
<dbReference type="SMART" id="SM00882">
    <property type="entry name" value="CoA_trans"/>
    <property type="match status" value="1"/>
</dbReference>
<dbReference type="InterPro" id="IPR004165">
    <property type="entry name" value="CoA_trans_fam_I"/>
</dbReference>
<reference evidence="3 4" key="1">
    <citation type="submission" date="2020-10" db="EMBL/GenBank/DDBJ databases">
        <title>Degradation of 1,4-Dioxane by Xanthobacter sp. YN2, via a Novel Group-2 Soluble Di-Iron Monooxygenase.</title>
        <authorList>
            <person name="Ma F."/>
            <person name="Wang Y."/>
            <person name="Yang J."/>
            <person name="Guo H."/>
            <person name="Su D."/>
            <person name="Yu L."/>
        </authorList>
    </citation>
    <scope>NUCLEOTIDE SEQUENCE [LARGE SCALE GENOMIC DNA]</scope>
    <source>
        <strain evidence="3 4">YN2</strain>
    </source>
</reference>
<dbReference type="InterPro" id="IPR004163">
    <property type="entry name" value="CoA_transf_BS"/>
</dbReference>
<sequence length="226" mass="23838">MIDKFVPSVATALAGVKDGATILVGGFGAVGQPDLLIEGLIEQGAGDLTVVANNAGYGRVGLARLLAAGRVRRLVCSYPRIPGSVIFEDLYRAGRLELELVPQGTLAERLRAAGAGIPAFFTPTGAGTRLVDGKETRRIGTRDYVLEHALHGDVALIEAWQADRWGNLTYRGSSRNFNPVMATAAELTIAQVYHAAPLGALDPEAIVTPGIYVDRIVHHPAGALHA</sequence>
<accession>A0A974PPB0</accession>
<proteinExistence type="inferred from homology"/>
<keyword evidence="2" id="KW-0808">Transferase</keyword>
<dbReference type="NCBIfam" id="TIGR02429">
    <property type="entry name" value="pcaI_scoA_fam"/>
    <property type="match status" value="1"/>
</dbReference>
<dbReference type="PANTHER" id="PTHR13707">
    <property type="entry name" value="KETOACID-COENZYME A TRANSFERASE"/>
    <property type="match status" value="1"/>
</dbReference>
<dbReference type="AlphaFoldDB" id="A0A974PPB0"/>
<evidence type="ECO:0000313" key="4">
    <source>
        <dbReference type="Proteomes" id="UP000596427"/>
    </source>
</evidence>
<keyword evidence="4" id="KW-1185">Reference proteome</keyword>